<evidence type="ECO:0000313" key="1">
    <source>
        <dbReference type="EMBL" id="KAJ7569098.1"/>
    </source>
</evidence>
<keyword evidence="2" id="KW-1185">Reference proteome</keyword>
<proteinExistence type="predicted"/>
<gene>
    <name evidence="1" type="ORF">O6H91_01G060200</name>
</gene>
<organism evidence="1 2">
    <name type="scientific">Diphasiastrum complanatum</name>
    <name type="common">Issler's clubmoss</name>
    <name type="synonym">Lycopodium complanatum</name>
    <dbReference type="NCBI Taxonomy" id="34168"/>
    <lineage>
        <taxon>Eukaryota</taxon>
        <taxon>Viridiplantae</taxon>
        <taxon>Streptophyta</taxon>
        <taxon>Embryophyta</taxon>
        <taxon>Tracheophyta</taxon>
        <taxon>Lycopodiopsida</taxon>
        <taxon>Lycopodiales</taxon>
        <taxon>Lycopodiaceae</taxon>
        <taxon>Lycopodioideae</taxon>
        <taxon>Diphasiastrum</taxon>
    </lineage>
</organism>
<name>A0ACC2ERD8_DIPCM</name>
<protein>
    <submittedName>
        <fullName evidence="1">Uncharacterized protein</fullName>
    </submittedName>
</protein>
<accession>A0ACC2ERD8</accession>
<sequence>MGKESPSSPKRNQSDFKRRKLLWIVGAAGLCLFFYILGSWQNSQTVTFESTKTVVSVCSSSNSTLDFGAHHSSVTTNDDSLSQDIVFEPCDMSYSEYTPCEDLKRSLKFERERLIYRERHCPAKGERLNCLIPAPPGYKNPFPWPKSRDFAWYANVPHKELTVEKAIQNWIQYEGAKFRFPGGGTMFVNGADAYIEDIKAIIPLTDGHIRTALDTGCGVASWGAYLLKRDILTMSFAPRDSHEAQVQFALERGVPAMIGVMASQRLPYPSRAFDMAHCSRCLIPWKDYEGIYLLEVDRVLRPGGYWILSGPPVNWKTHWKGWQRTKEDLKQEMDAIEELATHLCWKKVVEKGNLAIWQKPWNHMECINQHKQVSLPHICKGEDVDYAWYRKMETCITPLPNVDKSNDIAGGRLTKWPARATAVPPRIALGTIPGITAEIFNADTLLWAQRVAYYKASIVPPLGAGRYRNIMDMNSGLGGFAAALVSDKAWVMNTVSPTSKDNTLGVIFERGFIGAYQDWCEPFSTYPRTYDLIHANVVFSMYQDRCDIADILLEMDRIVRPEGAIIIRDDVNVLNKVRRIVSGMRWESKLADHESGPFNPEKILIAVKSYWVGASNAKQDSASPDGG</sequence>
<reference evidence="2" key="1">
    <citation type="journal article" date="2024" name="Proc. Natl. Acad. Sci. U.S.A.">
        <title>Extraordinary preservation of gene collinearity over three hundred million years revealed in homosporous lycophytes.</title>
        <authorList>
            <person name="Li C."/>
            <person name="Wickell D."/>
            <person name="Kuo L.Y."/>
            <person name="Chen X."/>
            <person name="Nie B."/>
            <person name="Liao X."/>
            <person name="Peng D."/>
            <person name="Ji J."/>
            <person name="Jenkins J."/>
            <person name="Williams M."/>
            <person name="Shu S."/>
            <person name="Plott C."/>
            <person name="Barry K."/>
            <person name="Rajasekar S."/>
            <person name="Grimwood J."/>
            <person name="Han X."/>
            <person name="Sun S."/>
            <person name="Hou Z."/>
            <person name="He W."/>
            <person name="Dai G."/>
            <person name="Sun C."/>
            <person name="Schmutz J."/>
            <person name="Leebens-Mack J.H."/>
            <person name="Li F.W."/>
            <person name="Wang L."/>
        </authorList>
    </citation>
    <scope>NUCLEOTIDE SEQUENCE [LARGE SCALE GENOMIC DNA]</scope>
    <source>
        <strain evidence="2">cv. PW_Plant_1</strain>
    </source>
</reference>
<dbReference type="EMBL" id="CM055092">
    <property type="protein sequence ID" value="KAJ7569098.1"/>
    <property type="molecule type" value="Genomic_DNA"/>
</dbReference>
<comment type="caution">
    <text evidence="1">The sequence shown here is derived from an EMBL/GenBank/DDBJ whole genome shotgun (WGS) entry which is preliminary data.</text>
</comment>
<evidence type="ECO:0000313" key="2">
    <source>
        <dbReference type="Proteomes" id="UP001162992"/>
    </source>
</evidence>
<dbReference type="Proteomes" id="UP001162992">
    <property type="component" value="Chromosome 1"/>
</dbReference>